<accession>A0A8J3RKI2</accession>
<protein>
    <submittedName>
        <fullName evidence="2">Uncharacterized protein</fullName>
    </submittedName>
</protein>
<reference evidence="2 3" key="1">
    <citation type="submission" date="2021-01" db="EMBL/GenBank/DDBJ databases">
        <title>Whole genome shotgun sequence of Planobispora longispora NBRC 13918.</title>
        <authorList>
            <person name="Komaki H."/>
            <person name="Tamura T."/>
        </authorList>
    </citation>
    <scope>NUCLEOTIDE SEQUENCE [LARGE SCALE GENOMIC DNA]</scope>
    <source>
        <strain evidence="2 3">NBRC 13918</strain>
    </source>
</reference>
<evidence type="ECO:0000313" key="2">
    <source>
        <dbReference type="EMBL" id="GIH76590.1"/>
    </source>
</evidence>
<sequence>MRQLRLLPGGPGDLSAAGRALTGNRRGGDRSGRPVLFSVRAPRADPLRPRLSGPLLSAPRLSGPLLSAPRLSGPIPFTGPAHGRPVPGFLPGEITARVSGRGVTVWSA</sequence>
<gene>
    <name evidence="2" type="ORF">Plo01_30190</name>
</gene>
<evidence type="ECO:0000256" key="1">
    <source>
        <dbReference type="SAM" id="MobiDB-lite"/>
    </source>
</evidence>
<name>A0A8J3RKI2_9ACTN</name>
<dbReference type="Proteomes" id="UP000616724">
    <property type="component" value="Unassembled WGS sequence"/>
</dbReference>
<dbReference type="AlphaFoldDB" id="A0A8J3RKI2"/>
<evidence type="ECO:0000313" key="3">
    <source>
        <dbReference type="Proteomes" id="UP000616724"/>
    </source>
</evidence>
<proteinExistence type="predicted"/>
<feature type="region of interest" description="Disordered" evidence="1">
    <location>
        <begin position="1"/>
        <end position="37"/>
    </location>
</feature>
<comment type="caution">
    <text evidence="2">The sequence shown here is derived from an EMBL/GenBank/DDBJ whole genome shotgun (WGS) entry which is preliminary data.</text>
</comment>
<dbReference type="EMBL" id="BOOH01000021">
    <property type="protein sequence ID" value="GIH76590.1"/>
    <property type="molecule type" value="Genomic_DNA"/>
</dbReference>
<organism evidence="2 3">
    <name type="scientific">Planobispora longispora</name>
    <dbReference type="NCBI Taxonomy" id="28887"/>
    <lineage>
        <taxon>Bacteria</taxon>
        <taxon>Bacillati</taxon>
        <taxon>Actinomycetota</taxon>
        <taxon>Actinomycetes</taxon>
        <taxon>Streptosporangiales</taxon>
        <taxon>Streptosporangiaceae</taxon>
        <taxon>Planobispora</taxon>
    </lineage>
</organism>
<keyword evidence="3" id="KW-1185">Reference proteome</keyword>